<evidence type="ECO:0000256" key="9">
    <source>
        <dbReference type="ARBA" id="ARBA00023128"/>
    </source>
</evidence>
<evidence type="ECO:0000256" key="11">
    <source>
        <dbReference type="ARBA" id="ARBA00023170"/>
    </source>
</evidence>
<evidence type="ECO:0000256" key="6">
    <source>
        <dbReference type="ARBA" id="ARBA00022927"/>
    </source>
</evidence>
<dbReference type="AlphaFoldDB" id="A0A0E0ME52"/>
<keyword evidence="4 12" id="KW-0812">Transmembrane</keyword>
<keyword evidence="10 12" id="KW-0472">Membrane</keyword>
<dbReference type="CDD" id="cd22884">
    <property type="entry name" value="TOM22"/>
    <property type="match status" value="1"/>
</dbReference>
<keyword evidence="9" id="KW-0496">Mitochondrion</keyword>
<dbReference type="PANTHER" id="PTHR46867">
    <property type="entry name" value="MITOCHONDRIAL IMPORT RECEPTOR SUBUNIT TOM9-2"/>
    <property type="match status" value="1"/>
</dbReference>
<evidence type="ECO:0000256" key="10">
    <source>
        <dbReference type="ARBA" id="ARBA00023136"/>
    </source>
</evidence>
<reference evidence="13" key="1">
    <citation type="submission" date="2015-04" db="UniProtKB">
        <authorList>
            <consortium name="EnsemblPlants"/>
        </authorList>
    </citation>
    <scope>IDENTIFICATION</scope>
</reference>
<dbReference type="InterPro" id="IPR017411">
    <property type="entry name" value="Tom22_pln"/>
</dbReference>
<organism evidence="13">
    <name type="scientific">Oryza punctata</name>
    <name type="common">Red rice</name>
    <dbReference type="NCBI Taxonomy" id="4537"/>
    <lineage>
        <taxon>Eukaryota</taxon>
        <taxon>Viridiplantae</taxon>
        <taxon>Streptophyta</taxon>
        <taxon>Embryophyta</taxon>
        <taxon>Tracheophyta</taxon>
        <taxon>Spermatophyta</taxon>
        <taxon>Magnoliopsida</taxon>
        <taxon>Liliopsida</taxon>
        <taxon>Poales</taxon>
        <taxon>Poaceae</taxon>
        <taxon>BOP clade</taxon>
        <taxon>Oryzoideae</taxon>
        <taxon>Oryzeae</taxon>
        <taxon>Oryzinae</taxon>
        <taxon>Oryza</taxon>
    </lineage>
</organism>
<proteinExistence type="inferred from homology"/>
<evidence type="ECO:0000256" key="8">
    <source>
        <dbReference type="ARBA" id="ARBA00023010"/>
    </source>
</evidence>
<dbReference type="Pfam" id="PF04281">
    <property type="entry name" value="Tom22"/>
    <property type="match status" value="1"/>
</dbReference>
<dbReference type="Gramene" id="OPUNC11G07540.1">
    <property type="protein sequence ID" value="OPUNC11G07540.1"/>
    <property type="gene ID" value="OPUNC11G07540"/>
</dbReference>
<evidence type="ECO:0000256" key="5">
    <source>
        <dbReference type="ARBA" id="ARBA00022787"/>
    </source>
</evidence>
<evidence type="ECO:0000256" key="3">
    <source>
        <dbReference type="ARBA" id="ARBA00022448"/>
    </source>
</evidence>
<feature type="transmembrane region" description="Helical" evidence="12">
    <location>
        <begin position="32"/>
        <end position="51"/>
    </location>
</feature>
<comment type="subcellular location">
    <subcellularLocation>
        <location evidence="1">Mitochondrion outer membrane</location>
        <topology evidence="1">Single-pass membrane protein</topology>
    </subcellularLocation>
</comment>
<comment type="similarity">
    <text evidence="2">Belongs to the Tom22 family.</text>
</comment>
<dbReference type="HOGENOM" id="CLU_172840_1_0_1"/>
<keyword evidence="11" id="KW-0675">Receptor</keyword>
<keyword evidence="8" id="KW-0811">Translocation</keyword>
<dbReference type="EnsemblPlants" id="OPUNC11G07540.1">
    <property type="protein sequence ID" value="OPUNC11G07540.1"/>
    <property type="gene ID" value="OPUNC11G07540"/>
</dbReference>
<keyword evidence="7 12" id="KW-1133">Transmembrane helix</keyword>
<sequence>MAAMKTVVEFAEKAAEATATVAGKLLRSTGKAAWLVGTTGIVLAVPLIFAMNQELMQVEYEAALEAEQRTLLGAL</sequence>
<keyword evidence="14" id="KW-1185">Reference proteome</keyword>
<evidence type="ECO:0000256" key="12">
    <source>
        <dbReference type="SAM" id="Phobius"/>
    </source>
</evidence>
<dbReference type="STRING" id="4537.A0A0E0ME52"/>
<evidence type="ECO:0000256" key="2">
    <source>
        <dbReference type="ARBA" id="ARBA00009874"/>
    </source>
</evidence>
<dbReference type="PANTHER" id="PTHR46867:SF9">
    <property type="entry name" value="OS02G0131600 PROTEIN"/>
    <property type="match status" value="1"/>
</dbReference>
<evidence type="ECO:0000313" key="14">
    <source>
        <dbReference type="Proteomes" id="UP000026962"/>
    </source>
</evidence>
<evidence type="ECO:0000256" key="1">
    <source>
        <dbReference type="ARBA" id="ARBA00004572"/>
    </source>
</evidence>
<keyword evidence="3" id="KW-0813">Transport</keyword>
<protein>
    <recommendedName>
        <fullName evidence="15">Mitochondrial import receptor subunit TOM22</fullName>
    </recommendedName>
</protein>
<dbReference type="GO" id="GO:0005741">
    <property type="term" value="C:mitochondrial outer membrane"/>
    <property type="evidence" value="ECO:0007669"/>
    <property type="project" value="UniProtKB-SubCell"/>
</dbReference>
<reference evidence="13" key="2">
    <citation type="submission" date="2018-05" db="EMBL/GenBank/DDBJ databases">
        <title>OpunRS2 (Oryza punctata Reference Sequence Version 2).</title>
        <authorList>
            <person name="Zhang J."/>
            <person name="Kudrna D."/>
            <person name="Lee S."/>
            <person name="Talag J."/>
            <person name="Welchert J."/>
            <person name="Wing R.A."/>
        </authorList>
    </citation>
    <scope>NUCLEOTIDE SEQUENCE [LARGE SCALE GENOMIC DNA]</scope>
</reference>
<evidence type="ECO:0008006" key="15">
    <source>
        <dbReference type="Google" id="ProtNLM"/>
    </source>
</evidence>
<dbReference type="InterPro" id="IPR005683">
    <property type="entry name" value="Tom22"/>
</dbReference>
<evidence type="ECO:0000313" key="13">
    <source>
        <dbReference type="EnsemblPlants" id="OPUNC11G07540.1"/>
    </source>
</evidence>
<evidence type="ECO:0000256" key="4">
    <source>
        <dbReference type="ARBA" id="ARBA00022692"/>
    </source>
</evidence>
<name>A0A0E0ME52_ORYPU</name>
<keyword evidence="5" id="KW-1000">Mitochondrion outer membrane</keyword>
<dbReference type="OMA" id="FAMNQEL"/>
<keyword evidence="6" id="KW-0653">Protein transport</keyword>
<evidence type="ECO:0000256" key="7">
    <source>
        <dbReference type="ARBA" id="ARBA00022989"/>
    </source>
</evidence>
<dbReference type="Proteomes" id="UP000026962">
    <property type="component" value="Chromosome 11"/>
</dbReference>
<dbReference type="GO" id="GO:0006886">
    <property type="term" value="P:intracellular protein transport"/>
    <property type="evidence" value="ECO:0007669"/>
    <property type="project" value="InterPro"/>
</dbReference>
<accession>A0A0E0ME52</accession>